<dbReference type="Gene3D" id="2.160.20.70">
    <property type="match status" value="1"/>
</dbReference>
<accession>A0AA45C954</accession>
<dbReference type="RefSeq" id="WP_109603522.1">
    <property type="nucleotide sequence ID" value="NZ_JAMHJO010000010.1"/>
</dbReference>
<dbReference type="EMBL" id="QGGI01000001">
    <property type="protein sequence ID" value="PWJ96530.1"/>
    <property type="molecule type" value="Genomic_DNA"/>
</dbReference>
<keyword evidence="1 4" id="KW-0132">Cell division</keyword>
<dbReference type="Pfam" id="PF03775">
    <property type="entry name" value="MinC_C"/>
    <property type="match status" value="1"/>
</dbReference>
<protein>
    <recommendedName>
        <fullName evidence="4">Probable septum site-determining protein MinC</fullName>
    </recommendedName>
</protein>
<comment type="function">
    <text evidence="4">Cell division inhibitor that blocks the formation of polar Z ring septums. Rapidly oscillates between the poles of the cell to destabilize FtsZ filaments that have formed before they mature into polar Z rings. Prevents FtsZ polymerization.</text>
</comment>
<dbReference type="SUPFAM" id="SSF63848">
    <property type="entry name" value="Cell-division inhibitor MinC, C-terminal domain"/>
    <property type="match status" value="1"/>
</dbReference>
<evidence type="ECO:0000256" key="4">
    <source>
        <dbReference type="HAMAP-Rule" id="MF_00267"/>
    </source>
</evidence>
<sequence length="200" mass="22525">MDDFIYAKIIDGDIIFFFEEGCTQKELFEQFQKKLNMMKNFFKMGDSFYIYLKDDTQYNLLPKVAKFASTLNLQLAGAYFGDLPSVKKSKKELNLSSTKIFRKHVRSGQVIENPGDIIIFGNINKGAEVNAGGSVIVFGKVAGIIRAGLSNKRNVFIIASQMESSLIEIAEIPLFNYQWPETPVSIRTTGDEALVEQLEI</sequence>
<evidence type="ECO:0000256" key="1">
    <source>
        <dbReference type="ARBA" id="ARBA00022618"/>
    </source>
</evidence>
<keyword evidence="2 4" id="KW-0717">Septation</keyword>
<dbReference type="PANTHER" id="PTHR34108">
    <property type="entry name" value="SEPTUM SITE-DETERMINING PROTEIN MINC"/>
    <property type="match status" value="1"/>
</dbReference>
<name>A0AA45C954_9BACT</name>
<dbReference type="Proteomes" id="UP000245921">
    <property type="component" value="Unassembled WGS sequence"/>
</dbReference>
<evidence type="ECO:0000313" key="6">
    <source>
        <dbReference type="EMBL" id="PWJ96530.1"/>
    </source>
</evidence>
<gene>
    <name evidence="4" type="primary">minC</name>
    <name evidence="6" type="ORF">C7380_101102</name>
</gene>
<evidence type="ECO:0000259" key="5">
    <source>
        <dbReference type="Pfam" id="PF03775"/>
    </source>
</evidence>
<evidence type="ECO:0000256" key="2">
    <source>
        <dbReference type="ARBA" id="ARBA00023210"/>
    </source>
</evidence>
<dbReference type="InterPro" id="IPR005526">
    <property type="entry name" value="Septum_form_inhib_MinC_C"/>
</dbReference>
<feature type="domain" description="Septum formation inhibitor MinC C-terminal" evidence="5">
    <location>
        <begin position="100"/>
        <end position="174"/>
    </location>
</feature>
<comment type="subunit">
    <text evidence="4">Interacts with MinD and FtsZ.</text>
</comment>
<keyword evidence="3 4" id="KW-0131">Cell cycle</keyword>
<keyword evidence="7" id="KW-1185">Reference proteome</keyword>
<dbReference type="InterPro" id="IPR016098">
    <property type="entry name" value="CAP/MinC_C"/>
</dbReference>
<dbReference type="GO" id="GO:1901891">
    <property type="term" value="P:regulation of cell septum assembly"/>
    <property type="evidence" value="ECO:0007669"/>
    <property type="project" value="InterPro"/>
</dbReference>
<evidence type="ECO:0000313" key="7">
    <source>
        <dbReference type="Proteomes" id="UP000245921"/>
    </source>
</evidence>
<dbReference type="InterPro" id="IPR013033">
    <property type="entry name" value="MinC"/>
</dbReference>
<dbReference type="HAMAP" id="MF_00267">
    <property type="entry name" value="MinC"/>
    <property type="match status" value="1"/>
</dbReference>
<organism evidence="6 7">
    <name type="scientific">Oceanotoga teriensis</name>
    <dbReference type="NCBI Taxonomy" id="515440"/>
    <lineage>
        <taxon>Bacteria</taxon>
        <taxon>Thermotogati</taxon>
        <taxon>Thermotogota</taxon>
        <taxon>Thermotogae</taxon>
        <taxon>Petrotogales</taxon>
        <taxon>Petrotogaceae</taxon>
        <taxon>Oceanotoga</taxon>
    </lineage>
</organism>
<evidence type="ECO:0000256" key="3">
    <source>
        <dbReference type="ARBA" id="ARBA00023306"/>
    </source>
</evidence>
<dbReference type="InterPro" id="IPR036145">
    <property type="entry name" value="MinC_C_sf"/>
</dbReference>
<comment type="similarity">
    <text evidence="4">Belongs to the MinC family.</text>
</comment>
<proteinExistence type="inferred from homology"/>
<dbReference type="GO" id="GO:0000902">
    <property type="term" value="P:cell morphogenesis"/>
    <property type="evidence" value="ECO:0007669"/>
    <property type="project" value="InterPro"/>
</dbReference>
<reference evidence="6 7" key="1">
    <citation type="submission" date="2018-05" db="EMBL/GenBank/DDBJ databases">
        <title>Genomic Encyclopedia of Type Strains, Phase IV (KMG-IV): sequencing the most valuable type-strain genomes for metagenomic binning, comparative biology and taxonomic classification.</title>
        <authorList>
            <person name="Goeker M."/>
        </authorList>
    </citation>
    <scope>NUCLEOTIDE SEQUENCE [LARGE SCALE GENOMIC DNA]</scope>
    <source>
        <strain evidence="6 7">DSM 24906</strain>
    </source>
</reference>
<dbReference type="AlphaFoldDB" id="A0AA45C954"/>
<dbReference type="PANTHER" id="PTHR34108:SF1">
    <property type="entry name" value="SEPTUM SITE-DETERMINING PROTEIN MINC"/>
    <property type="match status" value="1"/>
</dbReference>
<dbReference type="GO" id="GO:0000917">
    <property type="term" value="P:division septum assembly"/>
    <property type="evidence" value="ECO:0007669"/>
    <property type="project" value="UniProtKB-KW"/>
</dbReference>
<comment type="caution">
    <text evidence="6">The sequence shown here is derived from an EMBL/GenBank/DDBJ whole genome shotgun (WGS) entry which is preliminary data.</text>
</comment>